<evidence type="ECO:0000256" key="6">
    <source>
        <dbReference type="SAM" id="Phobius"/>
    </source>
</evidence>
<feature type="transmembrane region" description="Helical" evidence="6">
    <location>
        <begin position="310"/>
        <end position="331"/>
    </location>
</feature>
<dbReference type="InterPro" id="IPR005495">
    <property type="entry name" value="LptG/LptF_permease"/>
</dbReference>
<dbReference type="Proteomes" id="UP001057498">
    <property type="component" value="Chromosome"/>
</dbReference>
<comment type="subcellular location">
    <subcellularLocation>
        <location evidence="1">Cell membrane</location>
        <topology evidence="1">Multi-pass membrane protein</topology>
    </subcellularLocation>
</comment>
<sequence>MRTVRRLLYREILGATGFVAAAFLGLFFFFDLVDEVDRIGRNGYSVGRALLVCLMQVPGHVYELLPIALLIGAIYALARLAQSSEFTILRTGGLGPRRALVLLTALGLGFVAFTFVIGDVVAPWFERQATLMQATRNGHLNVARGGAWLRDSVRGPDGERRFTVNIGEAHSDGEVAQVRIFEFGPRGELLTRTSAARATVGNDGVWTLEEVQISHWAPDATPRLDADQRLVRHTWQSSLNRSVLAAAVLPLGTMSTAALWRYMTHLADHEQAAQRYEIQFWKRALYPFACLVMLALALPFAYLHGRSGGISLKVFGGIMLGISFVLLNNVMGHLGLLQNWTPWVAASVPSAIYLLLSLGAFSWLVRYR</sequence>
<accession>A0ABN6PSD0</accession>
<dbReference type="EMBL" id="AP025730">
    <property type="protein sequence ID" value="BDI06507.1"/>
    <property type="molecule type" value="Genomic_DNA"/>
</dbReference>
<feature type="transmembrane region" description="Helical" evidence="6">
    <location>
        <begin position="243"/>
        <end position="263"/>
    </location>
</feature>
<reference evidence="7" key="1">
    <citation type="submission" date="2022-04" db="EMBL/GenBank/DDBJ databases">
        <title>Whole genome sequence of Sphaerotilus sp. FB-5.</title>
        <authorList>
            <person name="Takeda M."/>
            <person name="Narihara S."/>
            <person name="Akimoto M."/>
            <person name="Akimoto R."/>
            <person name="Nishiyashiki S."/>
            <person name="Murakami T."/>
        </authorList>
    </citation>
    <scope>NUCLEOTIDE SEQUENCE</scope>
    <source>
        <strain evidence="7">FB-5</strain>
    </source>
</reference>
<keyword evidence="3 6" id="KW-0812">Transmembrane</keyword>
<dbReference type="PANTHER" id="PTHR33529">
    <property type="entry name" value="SLR0882 PROTEIN-RELATED"/>
    <property type="match status" value="1"/>
</dbReference>
<feature type="transmembrane region" description="Helical" evidence="6">
    <location>
        <begin position="343"/>
        <end position="365"/>
    </location>
</feature>
<dbReference type="PANTHER" id="PTHR33529:SF2">
    <property type="entry name" value="LIPOPOLYSACCHARIDE EXPORT SYSTEM PERMEASE PROTEIN LPTG"/>
    <property type="match status" value="1"/>
</dbReference>
<gene>
    <name evidence="7" type="ORF">CATMQ487_34770</name>
</gene>
<feature type="transmembrane region" description="Helical" evidence="6">
    <location>
        <begin position="12"/>
        <end position="30"/>
    </location>
</feature>
<proteinExistence type="predicted"/>
<evidence type="ECO:0000313" key="7">
    <source>
        <dbReference type="EMBL" id="BDI06507.1"/>
    </source>
</evidence>
<dbReference type="Pfam" id="PF03739">
    <property type="entry name" value="LptF_LptG"/>
    <property type="match status" value="1"/>
</dbReference>
<keyword evidence="4 6" id="KW-1133">Transmembrane helix</keyword>
<feature type="transmembrane region" description="Helical" evidence="6">
    <location>
        <begin position="284"/>
        <end position="304"/>
    </location>
</feature>
<name>A0ABN6PSD0_9BURK</name>
<feature type="transmembrane region" description="Helical" evidence="6">
    <location>
        <begin position="99"/>
        <end position="125"/>
    </location>
</feature>
<dbReference type="InterPro" id="IPR030923">
    <property type="entry name" value="LptG"/>
</dbReference>
<evidence type="ECO:0000256" key="3">
    <source>
        <dbReference type="ARBA" id="ARBA00022692"/>
    </source>
</evidence>
<evidence type="ECO:0000256" key="4">
    <source>
        <dbReference type="ARBA" id="ARBA00022989"/>
    </source>
</evidence>
<keyword evidence="5 6" id="KW-0472">Membrane</keyword>
<evidence type="ECO:0000256" key="2">
    <source>
        <dbReference type="ARBA" id="ARBA00022475"/>
    </source>
</evidence>
<keyword evidence="2" id="KW-1003">Cell membrane</keyword>
<dbReference type="NCBIfam" id="TIGR04408">
    <property type="entry name" value="LptG_lptG"/>
    <property type="match status" value="1"/>
</dbReference>
<protein>
    <submittedName>
        <fullName evidence="7">LPS export ABC transporter permease LptG</fullName>
    </submittedName>
</protein>
<keyword evidence="8" id="KW-1185">Reference proteome</keyword>
<evidence type="ECO:0000256" key="5">
    <source>
        <dbReference type="ARBA" id="ARBA00023136"/>
    </source>
</evidence>
<evidence type="ECO:0000313" key="8">
    <source>
        <dbReference type="Proteomes" id="UP001057498"/>
    </source>
</evidence>
<organism evidence="7 8">
    <name type="scientific">Sphaerotilus microaerophilus</name>
    <dbReference type="NCBI Taxonomy" id="2914710"/>
    <lineage>
        <taxon>Bacteria</taxon>
        <taxon>Pseudomonadati</taxon>
        <taxon>Pseudomonadota</taxon>
        <taxon>Betaproteobacteria</taxon>
        <taxon>Burkholderiales</taxon>
        <taxon>Sphaerotilaceae</taxon>
        <taxon>Sphaerotilus</taxon>
    </lineage>
</organism>
<feature type="transmembrane region" description="Helical" evidence="6">
    <location>
        <begin position="60"/>
        <end position="78"/>
    </location>
</feature>
<dbReference type="RefSeq" id="WP_251969773.1">
    <property type="nucleotide sequence ID" value="NZ_AP025730.1"/>
</dbReference>
<evidence type="ECO:0000256" key="1">
    <source>
        <dbReference type="ARBA" id="ARBA00004651"/>
    </source>
</evidence>